<organism evidence="4 5">
    <name type="scientific">Pseudomonas edaphica</name>
    <dbReference type="NCBI Taxonomy" id="2006980"/>
    <lineage>
        <taxon>Bacteria</taxon>
        <taxon>Pseudomonadati</taxon>
        <taxon>Pseudomonadota</taxon>
        <taxon>Gammaproteobacteria</taxon>
        <taxon>Pseudomonadales</taxon>
        <taxon>Pseudomonadaceae</taxon>
        <taxon>Pseudomonas</taxon>
    </lineage>
</organism>
<feature type="region of interest" description="Disordered" evidence="1">
    <location>
        <begin position="773"/>
        <end position="793"/>
    </location>
</feature>
<feature type="non-terminal residue" evidence="4">
    <location>
        <position position="1"/>
    </location>
</feature>
<feature type="domain" description="Bacterial Ig" evidence="2">
    <location>
        <begin position="41"/>
        <end position="118"/>
    </location>
</feature>
<dbReference type="SUPFAM" id="SSF69318">
    <property type="entry name" value="Integrin alpha N-terminal domain"/>
    <property type="match status" value="1"/>
</dbReference>
<comment type="caution">
    <text evidence="4">The sequence shown here is derived from an EMBL/GenBank/DDBJ whole genome shotgun (WGS) entry which is preliminary data.</text>
</comment>
<evidence type="ECO:0000259" key="3">
    <source>
        <dbReference type="Pfam" id="PF19077"/>
    </source>
</evidence>
<dbReference type="Pfam" id="PF00353">
    <property type="entry name" value="HemolysinCabind"/>
    <property type="match status" value="1"/>
</dbReference>
<dbReference type="NCBIfam" id="NF033510">
    <property type="entry name" value="Ca_tandemer"/>
    <property type="match status" value="6"/>
</dbReference>
<accession>A0ABY2UCL8</accession>
<dbReference type="EMBL" id="VBVZ01000005">
    <property type="protein sequence ID" value="TLG94101.1"/>
    <property type="molecule type" value="Genomic_DNA"/>
</dbReference>
<dbReference type="InterPro" id="IPR001343">
    <property type="entry name" value="Hemolysn_Ca-bd"/>
</dbReference>
<feature type="domain" description="Bacterial Ig" evidence="2">
    <location>
        <begin position="317"/>
        <end position="391"/>
    </location>
</feature>
<dbReference type="Gene3D" id="2.130.10.130">
    <property type="entry name" value="Integrin alpha, N-terminal"/>
    <property type="match status" value="3"/>
</dbReference>
<feature type="domain" description="Bacterial Ig" evidence="2">
    <location>
        <begin position="136"/>
        <end position="208"/>
    </location>
</feature>
<dbReference type="InterPro" id="IPR028994">
    <property type="entry name" value="Integrin_alpha_N"/>
</dbReference>
<reference evidence="4 5" key="1">
    <citation type="submission" date="2019-05" db="EMBL/GenBank/DDBJ databases">
        <title>Pseudomonas edaphica sp. nov., isolated from rhizospheric soil of Cistus ladanifer L. in Spain.</title>
        <authorList>
            <person name="Peix A."/>
        </authorList>
    </citation>
    <scope>NUCLEOTIDE SEQUENCE [LARGE SCALE GENOMIC DNA]</scope>
    <source>
        <strain evidence="4 5">RD25</strain>
    </source>
</reference>
<protein>
    <submittedName>
        <fullName evidence="4">VCBS repeat-containing protein</fullName>
    </submittedName>
</protein>
<dbReference type="Pfam" id="PF19077">
    <property type="entry name" value="Big_13"/>
    <property type="match status" value="1"/>
</dbReference>
<evidence type="ECO:0000259" key="2">
    <source>
        <dbReference type="Pfam" id="PF17936"/>
    </source>
</evidence>
<feature type="domain" description="Bacterial Ig" evidence="2">
    <location>
        <begin position="405"/>
        <end position="483"/>
    </location>
</feature>
<feature type="compositionally biased region" description="Low complexity" evidence="1">
    <location>
        <begin position="783"/>
        <end position="793"/>
    </location>
</feature>
<dbReference type="Proteomes" id="UP000304941">
    <property type="component" value="Unassembled WGS sequence"/>
</dbReference>
<dbReference type="InterPro" id="IPR041498">
    <property type="entry name" value="Big_6"/>
</dbReference>
<gene>
    <name evidence="4" type="ORF">FEM54_00705</name>
</gene>
<feature type="domain" description="Bacterial Ig" evidence="2">
    <location>
        <begin position="501"/>
        <end position="573"/>
    </location>
</feature>
<sequence>TGVQPNGAIQVIATDAAGNASAKTTINFIADNTVDVTPPAAPSDLVVVTLPDGKLKLSGSAEANSKVTVTLPDNTTRQVTTDSNGHFELTSNTVQPNGTVKVIAADAAGNASTQATIAFVADSTVDVTPPAPPTGLLAVTLPDGKAKISGSAEANSKVTVILPDGTTQQVTAGANGAFELTSNGVQPNGTVQVAATDVAGNTGTAASVDFVANNTVDTTPPAAPTGLVAVTLPDGKVKINGNAEANSKISVRLPDGTTQQVTADLNGAFELISSTAQPNGTVQAVATDAAGNASMTTTINFVVDNAIDVTPPPTPSGLLAVTLPDGKLKLSGSAEANSKITVILPDGTTQLVTTGPNGAFELTSNGVQPNGAIQATSTDAAGNASGTVTVNFVADNTVDVTPPAAPTGLLAVTLPDGKVKISGSAEAHSKVTVILSDGTTQQVTAGANGAFELTSNAAQPNGAVQATATDAAGNVSAQATITFAADNTVDVTPPAPPTGLLAVTLPDGKVKVSGSAEANSKITVILPDGTTQQVTAGANGTFELTSNGVQPNGLVQAAATDAAGNAGTTATVNFVADNTIDVTPPQAPTFLVQAQPNGTVKVNGTAEANSKVTITLTDGIPHEVTADLNGNYELIGTTAQNITGNITLVVKDAAGNQSVPVLAPFTPLPAPDAPTFTTNTTDAGTGLVTITGTALANTKVRLTFPDGTVQDVTSSPTGTFSFTSALPQEAARFSAVAIGTNGRESLPATGEYLGNPATVYNVSVDGYIDNVPTVPGDADVRQPTSTPTDDNTPTLYGTALGAGLTGQVVVFEGTTQVAVANLNRVTGAWTALLPVTADGTHNYTVQIINALGTSKTTRPTSLTIDTIDPLAPVITLMTVTEQGTTVPRSLALTGGKTSDNTPTLSGTAEANATVILYHLNADGREAEVGRVQASSTGTWVFESNFLTNRVQTLYVKAQDAASNASVSSNRVTVDIAGPTKAPAEVTVGSIWSVDGAGDVDGDGFDDISSASYDVSGGFLRALLRGSNTIEAVGPKFYNNANGVFTYHQAGVGDTNGDGFNDTVAMYGDRNSTANGTARLYLGAGSMADTWVSSNLTSARFVASAGDLDGDGLADVVLGGSGAYGQNSTSSIRFGTTGTTGQVQNGFNFGAAQNEVGGAPSAAFSGAQYVTSAGDFNGDGIGDIVTARGITFGQSARADINKSANVSWSTNTNALAANQAQAVSGIGDVNGDGFADVAVHDGRGVFVVFGASQARGSQSVVQLDAAWLQSNNRGFALDTSWRSTQPTTYGDIRGVGDVNGDGLADFAYTTYGNTLNNGTDSIGKAGQGGTGDYSNSYLIFGKTDTGTINVKSMTSQQGTVVPRGQADGASIAGRVDLNGDGLADIYVGSYSGNGKLYLGGTSLGAEPSTRIESNGVAIADANSNFIVGSSGRDTLFGKGGTDVIYAGSGDDVIVLNQDNLTQLAAGFNASAGTHGRLARVDGGNGIDTLAFEHDVTAVDLTTISNASLGMIESGVGLSRLSNVERIDLQGSNKAKLTLELKDVMDMNAGLSAINNRNFSSGLADGDVKRHQLVIDGSSDNTVEVKNSGEWITSKSSTVFSNGHAYDVYNSVGENKGQLLIEQTVNVTWA</sequence>
<proteinExistence type="predicted"/>
<dbReference type="Gene3D" id="2.60.40.10">
    <property type="entry name" value="Immunoglobulins"/>
    <property type="match status" value="10"/>
</dbReference>
<keyword evidence="5" id="KW-1185">Reference proteome</keyword>
<evidence type="ECO:0000313" key="5">
    <source>
        <dbReference type="Proteomes" id="UP000304941"/>
    </source>
</evidence>
<evidence type="ECO:0000313" key="4">
    <source>
        <dbReference type="EMBL" id="TLG94101.1"/>
    </source>
</evidence>
<dbReference type="Pfam" id="PF17936">
    <property type="entry name" value="Big_6"/>
    <property type="match status" value="7"/>
</dbReference>
<feature type="domain" description="Bacterial Ig" evidence="2">
    <location>
        <begin position="223"/>
        <end position="300"/>
    </location>
</feature>
<feature type="domain" description="Bacterial Ig" evidence="2">
    <location>
        <begin position="585"/>
        <end position="661"/>
    </location>
</feature>
<feature type="domain" description="Bacterial Ig-like" evidence="3">
    <location>
        <begin position="896"/>
        <end position="974"/>
    </location>
</feature>
<name>A0ABY2UCL8_9PSED</name>
<dbReference type="InterPro" id="IPR044016">
    <property type="entry name" value="Big_13"/>
</dbReference>
<evidence type="ECO:0000256" key="1">
    <source>
        <dbReference type="SAM" id="MobiDB-lite"/>
    </source>
</evidence>
<dbReference type="InterPro" id="IPR013783">
    <property type="entry name" value="Ig-like_fold"/>
</dbReference>